<evidence type="ECO:0000313" key="3">
    <source>
        <dbReference type="Proteomes" id="UP000305709"/>
    </source>
</evidence>
<dbReference type="RefSeq" id="WP_139081558.1">
    <property type="nucleotide sequence ID" value="NZ_VDFV01000011.1"/>
</dbReference>
<evidence type="ECO:0000256" key="1">
    <source>
        <dbReference type="SAM" id="SignalP"/>
    </source>
</evidence>
<organism evidence="2 3">
    <name type="scientific">Rubellimicrobium roseum</name>
    <dbReference type="NCBI Taxonomy" id="687525"/>
    <lineage>
        <taxon>Bacteria</taxon>
        <taxon>Pseudomonadati</taxon>
        <taxon>Pseudomonadota</taxon>
        <taxon>Alphaproteobacteria</taxon>
        <taxon>Rhodobacterales</taxon>
        <taxon>Roseobacteraceae</taxon>
        <taxon>Rubellimicrobium</taxon>
    </lineage>
</organism>
<dbReference type="Proteomes" id="UP000305709">
    <property type="component" value="Unassembled WGS sequence"/>
</dbReference>
<protein>
    <recommendedName>
        <fullName evidence="4">LPS-assembly lipoprotein</fullName>
    </recommendedName>
</protein>
<comment type="caution">
    <text evidence="2">The sequence shown here is derived from an EMBL/GenBank/DDBJ whole genome shotgun (WGS) entry which is preliminary data.</text>
</comment>
<accession>A0A5C4NEK9</accession>
<dbReference type="AlphaFoldDB" id="A0A5C4NEK9"/>
<proteinExistence type="predicted"/>
<dbReference type="EMBL" id="VDFV01000011">
    <property type="protein sequence ID" value="TNC71798.1"/>
    <property type="molecule type" value="Genomic_DNA"/>
</dbReference>
<feature type="signal peptide" evidence="1">
    <location>
        <begin position="1"/>
        <end position="25"/>
    </location>
</feature>
<evidence type="ECO:0008006" key="4">
    <source>
        <dbReference type="Google" id="ProtNLM"/>
    </source>
</evidence>
<evidence type="ECO:0000313" key="2">
    <source>
        <dbReference type="EMBL" id="TNC71798.1"/>
    </source>
</evidence>
<dbReference type="OrthoDB" id="7629596at2"/>
<keyword evidence="3" id="KW-1185">Reference proteome</keyword>
<dbReference type="InterPro" id="IPR007485">
    <property type="entry name" value="LPS_assembly_LptE"/>
</dbReference>
<dbReference type="PROSITE" id="PS51257">
    <property type="entry name" value="PROKAR_LIPOPROTEIN"/>
    <property type="match status" value="1"/>
</dbReference>
<gene>
    <name evidence="2" type="ORF">FHG71_10260</name>
</gene>
<dbReference type="GO" id="GO:0019867">
    <property type="term" value="C:outer membrane"/>
    <property type="evidence" value="ECO:0007669"/>
    <property type="project" value="InterPro"/>
</dbReference>
<reference evidence="2 3" key="1">
    <citation type="submission" date="2019-06" db="EMBL/GenBank/DDBJ databases">
        <authorList>
            <person name="Jiang L."/>
        </authorList>
    </citation>
    <scope>NUCLEOTIDE SEQUENCE [LARGE SCALE GENOMIC DNA]</scope>
    <source>
        <strain evidence="2 3">YIM 48858</strain>
    </source>
</reference>
<dbReference type="Gene3D" id="3.30.160.150">
    <property type="entry name" value="Lipoprotein like domain"/>
    <property type="match status" value="1"/>
</dbReference>
<keyword evidence="1" id="KW-0732">Signal</keyword>
<name>A0A5C4NEK9_9RHOB</name>
<dbReference type="Pfam" id="PF04390">
    <property type="entry name" value="LptE"/>
    <property type="match status" value="1"/>
</dbReference>
<sequence>MWPDRTRRALLLAPLALAACGFAPAYGPGGSGTALRGLVAVETPETSDGFQLRARLEDRLGRAAAPVATLAMDPAVEVVQAAVTPEGAITRYNLQGRAPWRLTDASGTVLAESEATAFTGYSATGPIVASRTAAEDARERLMILLADEVVMRLLLLPEGTLR</sequence>
<feature type="chain" id="PRO_5023118333" description="LPS-assembly lipoprotein" evidence="1">
    <location>
        <begin position="26"/>
        <end position="162"/>
    </location>
</feature>
<dbReference type="GO" id="GO:0043165">
    <property type="term" value="P:Gram-negative-bacterium-type cell outer membrane assembly"/>
    <property type="evidence" value="ECO:0007669"/>
    <property type="project" value="InterPro"/>
</dbReference>